<dbReference type="AlphaFoldDB" id="A0A419WAP0"/>
<keyword evidence="3" id="KW-1185">Reference proteome</keyword>
<proteinExistence type="predicted"/>
<dbReference type="PANTHER" id="PTHR30399">
    <property type="entry name" value="UNCHARACTERIZED PROTEIN YGJP"/>
    <property type="match status" value="1"/>
</dbReference>
<dbReference type="RefSeq" id="WP_170154558.1">
    <property type="nucleotide sequence ID" value="NZ_RAPN01000001.1"/>
</dbReference>
<dbReference type="Pfam" id="PF01863">
    <property type="entry name" value="YgjP-like"/>
    <property type="match status" value="1"/>
</dbReference>
<evidence type="ECO:0000259" key="1">
    <source>
        <dbReference type="Pfam" id="PF01863"/>
    </source>
</evidence>
<dbReference type="PANTHER" id="PTHR30399:SF1">
    <property type="entry name" value="UTP PYROPHOSPHATASE"/>
    <property type="match status" value="1"/>
</dbReference>
<dbReference type="CDD" id="cd07344">
    <property type="entry name" value="M48_yhfN_like"/>
    <property type="match status" value="1"/>
</dbReference>
<dbReference type="Proteomes" id="UP000283387">
    <property type="component" value="Unassembled WGS sequence"/>
</dbReference>
<dbReference type="InterPro" id="IPR053136">
    <property type="entry name" value="UTP_pyrophosphatase-like"/>
</dbReference>
<sequence length="238" mass="27516">MMATDNYFHLEPIGAIHIRKNPRSSRIRLRVKPDGKVQVSMPLLVSEQKAIDFVKSKVDWILRQQQDIKASLTIFSPDKCFKTKFHELKIVTVAQNKVSGMVGKGFIQINVPANQSFQRPEIQQFIRKVIVSVMRQEAKVYLPARLMELADKHGLQVENVYVKHVKSRWGSCSSVNNINLNLHLMRLPDRLIDYVILHELAHTIEKNHGPGFWKLLEKICPGSKKLDKELNNYHVDIY</sequence>
<reference evidence="2 3" key="1">
    <citation type="submission" date="2018-09" db="EMBL/GenBank/DDBJ databases">
        <title>Genomic Encyclopedia of Archaeal and Bacterial Type Strains, Phase II (KMG-II): from individual species to whole genera.</title>
        <authorList>
            <person name="Goeker M."/>
        </authorList>
    </citation>
    <scope>NUCLEOTIDE SEQUENCE [LARGE SCALE GENOMIC DNA]</scope>
    <source>
        <strain evidence="2 3">DSM 27148</strain>
    </source>
</reference>
<protein>
    <recommendedName>
        <fullName evidence="1">YgjP-like metallopeptidase domain-containing protein</fullName>
    </recommendedName>
</protein>
<dbReference type="Gene3D" id="3.30.2010.10">
    <property type="entry name" value="Metalloproteases ('zincins'), catalytic domain"/>
    <property type="match status" value="1"/>
</dbReference>
<evidence type="ECO:0000313" key="3">
    <source>
        <dbReference type="Proteomes" id="UP000283387"/>
    </source>
</evidence>
<evidence type="ECO:0000313" key="2">
    <source>
        <dbReference type="EMBL" id="RKD92472.1"/>
    </source>
</evidence>
<name>A0A419WAP0_9BACT</name>
<dbReference type="InterPro" id="IPR002725">
    <property type="entry name" value="YgjP-like_metallopeptidase"/>
</dbReference>
<accession>A0A419WAP0</accession>
<feature type="domain" description="YgjP-like metallopeptidase" evidence="1">
    <location>
        <begin position="26"/>
        <end position="232"/>
    </location>
</feature>
<dbReference type="EMBL" id="RAPN01000001">
    <property type="protein sequence ID" value="RKD92472.1"/>
    <property type="molecule type" value="Genomic_DNA"/>
</dbReference>
<organism evidence="2 3">
    <name type="scientific">Mangrovibacterium diazotrophicum</name>
    <dbReference type="NCBI Taxonomy" id="1261403"/>
    <lineage>
        <taxon>Bacteria</taxon>
        <taxon>Pseudomonadati</taxon>
        <taxon>Bacteroidota</taxon>
        <taxon>Bacteroidia</taxon>
        <taxon>Marinilabiliales</taxon>
        <taxon>Prolixibacteraceae</taxon>
        <taxon>Mangrovibacterium</taxon>
    </lineage>
</organism>
<comment type="caution">
    <text evidence="2">The sequence shown here is derived from an EMBL/GenBank/DDBJ whole genome shotgun (WGS) entry which is preliminary data.</text>
</comment>
<gene>
    <name evidence="2" type="ORF">BC643_2845</name>
</gene>